<proteinExistence type="predicted"/>
<dbReference type="AlphaFoldDB" id="A0A9N8PSU0"/>
<reference evidence="1" key="1">
    <citation type="submission" date="2020-06" db="EMBL/GenBank/DDBJ databases">
        <authorList>
            <person name="Onetto C."/>
        </authorList>
    </citation>
    <scope>NUCLEOTIDE SEQUENCE</scope>
</reference>
<gene>
    <name evidence="1" type="ORF">AWRI4620_LOCUS4555</name>
</gene>
<sequence>MRNAAVYAGLVATTFSTLGQALVNLTIVSSVEDVRFGDHLLVEWMTDRTYSLEFNFVKKESWGWSVAEAFFDDRVAKAGEGNITVIVPHVEANR</sequence>
<comment type="caution">
    <text evidence="1">The sequence shown here is derived from an EMBL/GenBank/DDBJ whole genome shotgun (WGS) entry which is preliminary data.</text>
</comment>
<protein>
    <submittedName>
        <fullName evidence="1">Uncharacterized protein</fullName>
    </submittedName>
</protein>
<accession>A0A9N8PSU0</accession>
<keyword evidence="2" id="KW-1185">Reference proteome</keyword>
<evidence type="ECO:0000313" key="2">
    <source>
        <dbReference type="Proteomes" id="UP000745764"/>
    </source>
</evidence>
<dbReference type="Proteomes" id="UP000745764">
    <property type="component" value="Unassembled WGS sequence"/>
</dbReference>
<dbReference type="EMBL" id="CAINUL010000006">
    <property type="protein sequence ID" value="CAD0110300.1"/>
    <property type="molecule type" value="Genomic_DNA"/>
</dbReference>
<organism evidence="1 2">
    <name type="scientific">Aureobasidium uvarum</name>
    <dbReference type="NCBI Taxonomy" id="2773716"/>
    <lineage>
        <taxon>Eukaryota</taxon>
        <taxon>Fungi</taxon>
        <taxon>Dikarya</taxon>
        <taxon>Ascomycota</taxon>
        <taxon>Pezizomycotina</taxon>
        <taxon>Dothideomycetes</taxon>
        <taxon>Dothideomycetidae</taxon>
        <taxon>Dothideales</taxon>
        <taxon>Saccotheciaceae</taxon>
        <taxon>Aureobasidium</taxon>
    </lineage>
</organism>
<dbReference type="OrthoDB" id="3929463at2759"/>
<evidence type="ECO:0000313" key="1">
    <source>
        <dbReference type="EMBL" id="CAD0110300.1"/>
    </source>
</evidence>
<name>A0A9N8PSU0_9PEZI</name>